<dbReference type="Pfam" id="PF10096">
    <property type="entry name" value="DUF2334"/>
    <property type="match status" value="1"/>
</dbReference>
<dbReference type="InterPro" id="IPR011330">
    <property type="entry name" value="Glyco_hydro/deAcase_b/a-brl"/>
</dbReference>
<dbReference type="GO" id="GO:0005975">
    <property type="term" value="P:carbohydrate metabolic process"/>
    <property type="evidence" value="ECO:0007669"/>
    <property type="project" value="InterPro"/>
</dbReference>
<gene>
    <name evidence="1" type="ORF">CUTER_09250</name>
</gene>
<reference evidence="2" key="2">
    <citation type="submission" date="2015-05" db="EMBL/GenBank/DDBJ databases">
        <title>Complete genome sequence of Corynebacterium uterequi DSM 45634, isolated from the uterus of a maiden mare.</title>
        <authorList>
            <person name="Ruckert C."/>
            <person name="Albersmeier A."/>
            <person name="Winkler A."/>
            <person name="Tauch A."/>
        </authorList>
    </citation>
    <scope>NUCLEOTIDE SEQUENCE [LARGE SCALE GENOMIC DNA]</scope>
    <source>
        <strain evidence="2">DSM 45634</strain>
    </source>
</reference>
<proteinExistence type="predicted"/>
<reference evidence="1 2" key="1">
    <citation type="journal article" date="2015" name="Genome Announc.">
        <title>Virulence Factor Genes Detected in the Complete Genome Sequence of Corynebacterium uterequi DSM 45634, Isolated from the Uterus of a Maiden Mare.</title>
        <authorList>
            <person name="Ruckert C."/>
            <person name="Kriete M."/>
            <person name="Jaenicke S."/>
            <person name="Winkler A."/>
            <person name="Tauch A."/>
        </authorList>
    </citation>
    <scope>NUCLEOTIDE SEQUENCE [LARGE SCALE GENOMIC DNA]</scope>
    <source>
        <strain evidence="1 2">DSM 45634</strain>
    </source>
</reference>
<evidence type="ECO:0000313" key="1">
    <source>
        <dbReference type="EMBL" id="AKK11819.1"/>
    </source>
</evidence>
<evidence type="ECO:0000313" key="2">
    <source>
        <dbReference type="Proteomes" id="UP000035548"/>
    </source>
</evidence>
<organism evidence="1 2">
    <name type="scientific">Corynebacterium uterequi</name>
    <dbReference type="NCBI Taxonomy" id="1072256"/>
    <lineage>
        <taxon>Bacteria</taxon>
        <taxon>Bacillati</taxon>
        <taxon>Actinomycetota</taxon>
        <taxon>Actinomycetes</taxon>
        <taxon>Mycobacteriales</taxon>
        <taxon>Corynebacteriaceae</taxon>
        <taxon>Corynebacterium</taxon>
    </lineage>
</organism>
<name>A0A0G3HET6_9CORY</name>
<dbReference type="EMBL" id="CP011546">
    <property type="protein sequence ID" value="AKK11819.1"/>
    <property type="molecule type" value="Genomic_DNA"/>
</dbReference>
<dbReference type="Proteomes" id="UP000035548">
    <property type="component" value="Chromosome"/>
</dbReference>
<dbReference type="AlphaFoldDB" id="A0A0G3HET6"/>
<dbReference type="SUPFAM" id="SSF88713">
    <property type="entry name" value="Glycoside hydrolase/deacetylase"/>
    <property type="match status" value="1"/>
</dbReference>
<sequence>MSGKLLVSVSSIFDETRKDVAKLLAKVDVPVALLVSPHIDGHWHLAKDTATRGWLAELDNALILNGFDKPAKGRRAEFASLDKHEARLRLKGATRQMAALGFNSEIFAPPRWRLSEGTLAVLDEFGFRLAASTTGLYRLGDGEFVRSRALSVGEGFGAAPWWRSGVIRAAQRGAAKGNTVRLSVSARNLSERATRSDFVSAVTAALDAGAQPGDYRDYL</sequence>
<dbReference type="Gene3D" id="3.20.20.370">
    <property type="entry name" value="Glycoside hydrolase/deacetylase"/>
    <property type="match status" value="1"/>
</dbReference>
<protein>
    <submittedName>
        <fullName evidence="1">Putative deacetylase</fullName>
    </submittedName>
</protein>
<keyword evidence="2" id="KW-1185">Reference proteome</keyword>
<dbReference type="InterPro" id="IPR018763">
    <property type="entry name" value="DUF2334"/>
</dbReference>
<dbReference type="RefSeq" id="WP_047260148.1">
    <property type="nucleotide sequence ID" value="NZ_CP011546.1"/>
</dbReference>
<dbReference type="OrthoDB" id="5242819at2"/>
<accession>A0A0G3HET6</accession>
<dbReference type="PATRIC" id="fig|1072256.5.peg.1822"/>
<dbReference type="KEGG" id="cut:CUTER_09250"/>
<dbReference type="STRING" id="1072256.CUTER_09250"/>